<dbReference type="AlphaFoldDB" id="F2JQP7"/>
<feature type="transmembrane region" description="Helical" evidence="6">
    <location>
        <begin position="139"/>
        <end position="165"/>
    </location>
</feature>
<dbReference type="PANTHER" id="PTHR36115:SF6">
    <property type="entry name" value="PROLINE-RICH ANTIGEN HOMOLOG"/>
    <property type="match status" value="1"/>
</dbReference>
<dbReference type="KEGG" id="cle:Clole_0909"/>
<evidence type="ECO:0000256" key="5">
    <source>
        <dbReference type="ARBA" id="ARBA00023136"/>
    </source>
</evidence>
<accession>F2JQP7</accession>
<keyword evidence="5 6" id="KW-0472">Membrane</keyword>
<evidence type="ECO:0000259" key="7">
    <source>
        <dbReference type="Pfam" id="PF06271"/>
    </source>
</evidence>
<evidence type="ECO:0000256" key="6">
    <source>
        <dbReference type="SAM" id="Phobius"/>
    </source>
</evidence>
<feature type="domain" description="RDD" evidence="7">
    <location>
        <begin position="141"/>
        <end position="255"/>
    </location>
</feature>
<evidence type="ECO:0000256" key="1">
    <source>
        <dbReference type="ARBA" id="ARBA00004651"/>
    </source>
</evidence>
<dbReference type="Pfam" id="PF06271">
    <property type="entry name" value="RDD"/>
    <property type="match status" value="1"/>
</dbReference>
<dbReference type="InterPro" id="IPR010432">
    <property type="entry name" value="RDD"/>
</dbReference>
<evidence type="ECO:0000256" key="3">
    <source>
        <dbReference type="ARBA" id="ARBA00022692"/>
    </source>
</evidence>
<comment type="subcellular location">
    <subcellularLocation>
        <location evidence="1">Cell membrane</location>
        <topology evidence="1">Multi-pass membrane protein</topology>
    </subcellularLocation>
</comment>
<keyword evidence="2" id="KW-1003">Cell membrane</keyword>
<feature type="transmembrane region" description="Helical" evidence="6">
    <location>
        <begin position="171"/>
        <end position="191"/>
    </location>
</feature>
<keyword evidence="9" id="KW-1185">Reference proteome</keyword>
<dbReference type="GO" id="GO:0005886">
    <property type="term" value="C:plasma membrane"/>
    <property type="evidence" value="ECO:0007669"/>
    <property type="project" value="UniProtKB-SubCell"/>
</dbReference>
<sequence length="262" mass="28950">MKCEYCGRTCLPGEVTCGGCGAPIENPIPVPEIRQTQGSNIEVNVGGINIKINGPTSTTMGGTVGGITSTTTVDSMPNSVTNDIKNTAVNPILPVGYETRRQRKQREVAERYRLQREQEELRKNQAMGKQQDLKYVRGVFAGVFSRGIAIWIDMWIVSTLLAIIIGVTDKIYAQETVMLIVITYFMGFEVFNKGTTIGKRAMKIRVVNANGEKITLLQALIRFVSKFLSMGFVFIGFIMIGLSAQKQGLHDCIANTYVIKDR</sequence>
<dbReference type="EMBL" id="CP002582">
    <property type="protein sequence ID" value="ADZ82642.1"/>
    <property type="molecule type" value="Genomic_DNA"/>
</dbReference>
<evidence type="ECO:0000313" key="8">
    <source>
        <dbReference type="EMBL" id="ADZ82642.1"/>
    </source>
</evidence>
<dbReference type="PANTHER" id="PTHR36115">
    <property type="entry name" value="PROLINE-RICH ANTIGEN HOMOLOG-RELATED"/>
    <property type="match status" value="1"/>
</dbReference>
<gene>
    <name evidence="8" type="ordered locus">Clole_0909</name>
</gene>
<keyword evidence="4 6" id="KW-1133">Transmembrane helix</keyword>
<dbReference type="STRING" id="642492.Clole_0909"/>
<keyword evidence="3 6" id="KW-0812">Transmembrane</keyword>
<dbReference type="RefSeq" id="WP_013655943.1">
    <property type="nucleotide sequence ID" value="NC_015275.1"/>
</dbReference>
<name>F2JQP7_CELLD</name>
<protein>
    <submittedName>
        <fullName evidence="8">RDD domain containing protein</fullName>
    </submittedName>
</protein>
<dbReference type="eggNOG" id="COG1714">
    <property type="taxonomic scope" value="Bacteria"/>
</dbReference>
<reference evidence="8 9" key="1">
    <citation type="journal article" date="2011" name="J. Bacteriol.">
        <title>Complete genome sequence of the cellulose-degrading bacterium Cellulosilyticum lentocellum.</title>
        <authorList>
            <consortium name="US DOE Joint Genome Institute"/>
            <person name="Miller D.A."/>
            <person name="Suen G."/>
            <person name="Bruce D."/>
            <person name="Copeland A."/>
            <person name="Cheng J.F."/>
            <person name="Detter C."/>
            <person name="Goodwin L.A."/>
            <person name="Han C.S."/>
            <person name="Hauser L.J."/>
            <person name="Land M.L."/>
            <person name="Lapidus A."/>
            <person name="Lucas S."/>
            <person name="Meincke L."/>
            <person name="Pitluck S."/>
            <person name="Tapia R."/>
            <person name="Teshima H."/>
            <person name="Woyke T."/>
            <person name="Fox B.G."/>
            <person name="Angert E.R."/>
            <person name="Currie C.R."/>
        </authorList>
    </citation>
    <scope>NUCLEOTIDE SEQUENCE [LARGE SCALE GENOMIC DNA]</scope>
    <source>
        <strain evidence="9">ATCC 49066 / DSM 5427 / NCIMB 11756 / RHM5</strain>
    </source>
</reference>
<dbReference type="Proteomes" id="UP000008467">
    <property type="component" value="Chromosome"/>
</dbReference>
<dbReference type="HOGENOM" id="CLU_1060476_0_0_9"/>
<feature type="transmembrane region" description="Helical" evidence="6">
    <location>
        <begin position="223"/>
        <end position="242"/>
    </location>
</feature>
<evidence type="ECO:0000256" key="4">
    <source>
        <dbReference type="ARBA" id="ARBA00022989"/>
    </source>
</evidence>
<dbReference type="InterPro" id="IPR051791">
    <property type="entry name" value="Pra-immunoreactive"/>
</dbReference>
<evidence type="ECO:0000313" key="9">
    <source>
        <dbReference type="Proteomes" id="UP000008467"/>
    </source>
</evidence>
<evidence type="ECO:0000256" key="2">
    <source>
        <dbReference type="ARBA" id="ARBA00022475"/>
    </source>
</evidence>
<organism evidence="8 9">
    <name type="scientific">Cellulosilyticum lentocellum (strain ATCC 49066 / DSM 5427 / NCIMB 11756 / RHM5)</name>
    <name type="common">Clostridium lentocellum</name>
    <dbReference type="NCBI Taxonomy" id="642492"/>
    <lineage>
        <taxon>Bacteria</taxon>
        <taxon>Bacillati</taxon>
        <taxon>Bacillota</taxon>
        <taxon>Clostridia</taxon>
        <taxon>Lachnospirales</taxon>
        <taxon>Cellulosilyticaceae</taxon>
        <taxon>Cellulosilyticum</taxon>
    </lineage>
</organism>
<proteinExistence type="predicted"/>